<proteinExistence type="predicted"/>
<keyword evidence="1" id="KW-0472">Membrane</keyword>
<geneLocation type="plasmid" evidence="3">
    <name>pnp144</name>
</geneLocation>
<feature type="transmembrane region" description="Helical" evidence="1">
    <location>
        <begin position="54"/>
        <end position="75"/>
    </location>
</feature>
<evidence type="ECO:0000313" key="3">
    <source>
        <dbReference type="Proteomes" id="UP000179284"/>
    </source>
</evidence>
<sequence length="119" mass="13467">MINGDYEMNFLINRFTLLDPISPANILNPNYIQTGNRELDIATGIIPVEYILELVGYFSGTILIIVTLVSLMFLNYPRYVSDAKQKVTFYLISIGYISAYAFIGDLIMKLTLDAFFFSG</sequence>
<keyword evidence="1" id="KW-1133">Transmembrane helix</keyword>
<evidence type="ECO:0000313" key="2">
    <source>
        <dbReference type="EMBL" id="AOZ97832.1"/>
    </source>
</evidence>
<keyword evidence="2" id="KW-0614">Plasmid</keyword>
<name>A0A1D9P5R5_9FIRM</name>
<keyword evidence="1" id="KW-0812">Transmembrane</keyword>
<dbReference type="AlphaFoldDB" id="A0A1D9P5R5"/>
<organism evidence="2 3">
    <name type="scientific">Butyrivibrio hungatei</name>
    <dbReference type="NCBI Taxonomy" id="185008"/>
    <lineage>
        <taxon>Bacteria</taxon>
        <taxon>Bacillati</taxon>
        <taxon>Bacillota</taxon>
        <taxon>Clostridia</taxon>
        <taxon>Lachnospirales</taxon>
        <taxon>Lachnospiraceae</taxon>
        <taxon>Butyrivibrio</taxon>
    </lineage>
</organism>
<protein>
    <submittedName>
        <fullName evidence="2">Uncharacterized protein</fullName>
    </submittedName>
</protein>
<dbReference type="EMBL" id="CP017832">
    <property type="protein sequence ID" value="AOZ97832.1"/>
    <property type="molecule type" value="Genomic_DNA"/>
</dbReference>
<reference evidence="3" key="1">
    <citation type="submission" date="2016-10" db="EMBL/GenBank/DDBJ databases">
        <title>The complete genome sequence of the rumen bacterium Butyrivibrio hungatei MB2003.</title>
        <authorList>
            <person name="Palevich N."/>
            <person name="Kelly W.J."/>
            <person name="Leahy S.C."/>
            <person name="Altermann E."/>
            <person name="Rakonjac J."/>
            <person name="Attwood G.T."/>
        </authorList>
    </citation>
    <scope>NUCLEOTIDE SEQUENCE [LARGE SCALE GENOMIC DNA]</scope>
    <source>
        <strain evidence="3">MB2003</strain>
        <plasmid evidence="3">Plasmid pnp144</plasmid>
    </source>
</reference>
<keyword evidence="3" id="KW-1185">Reference proteome</keyword>
<accession>A0A1D9P5R5</accession>
<evidence type="ECO:0000256" key="1">
    <source>
        <dbReference type="SAM" id="Phobius"/>
    </source>
</evidence>
<feature type="transmembrane region" description="Helical" evidence="1">
    <location>
        <begin position="87"/>
        <end position="108"/>
    </location>
</feature>
<dbReference type="KEGG" id="bhu:bhn_II033"/>
<gene>
    <name evidence="2" type="ORF">bhn_II033</name>
</gene>
<dbReference type="Proteomes" id="UP000179284">
    <property type="component" value="Plasmid pNP144"/>
</dbReference>